<dbReference type="GO" id="GO:0000287">
    <property type="term" value="F:magnesium ion binding"/>
    <property type="evidence" value="ECO:0007669"/>
    <property type="project" value="TreeGrafter"/>
</dbReference>
<evidence type="ECO:0000256" key="2">
    <source>
        <dbReference type="ARBA" id="ARBA00022723"/>
    </source>
</evidence>
<dbReference type="InterPro" id="IPR005000">
    <property type="entry name" value="Aldolase/citrate-lyase_domain"/>
</dbReference>
<dbReference type="RefSeq" id="WP_089251515.1">
    <property type="nucleotide sequence ID" value="NZ_FZOW01000021.1"/>
</dbReference>
<name>A0A239MQI1_9NOCA</name>
<dbReference type="AlphaFoldDB" id="A0A239MQI1"/>
<keyword evidence="7" id="KW-0456">Lyase</keyword>
<sequence>MMHWTTLLFVPVTAQRFVETAHTRGADAVILDLEDSISEHDVPAALAALPAAVESISRRAVPVVVRIGRASDLATVVRPGVSAIMVPKVASAKQLRLLDADLRREESAAGITEGSIGVLALIEDPAAVFVLHEIASAPRVIGIGLGSEDFAAALGVEPTPAALTVPAQWVALAAVASGVMALGLPDTLANFRDLERLQLAAESARAVGMTGALCIHPAQVPVIDRVFAPSAAEVEWATAVTRAWKDTDSGVMAIAGTMIDKPVVLRAERILARRVTHV</sequence>
<dbReference type="PIRSF" id="PIRSF015582">
    <property type="entry name" value="Cit_lyase_B"/>
    <property type="match status" value="1"/>
</dbReference>
<dbReference type="InterPro" id="IPR015813">
    <property type="entry name" value="Pyrv/PenolPyrv_kinase-like_dom"/>
</dbReference>
<comment type="cofactor">
    <cofactor evidence="1">
        <name>Mg(2+)</name>
        <dbReference type="ChEBI" id="CHEBI:18420"/>
    </cofactor>
</comment>
<organism evidence="7 8">
    <name type="scientific">Rhodococcoides kyotonense</name>
    <dbReference type="NCBI Taxonomy" id="398843"/>
    <lineage>
        <taxon>Bacteria</taxon>
        <taxon>Bacillati</taxon>
        <taxon>Actinomycetota</taxon>
        <taxon>Actinomycetes</taxon>
        <taxon>Mycobacteriales</taxon>
        <taxon>Nocardiaceae</taxon>
        <taxon>Rhodococcoides</taxon>
    </lineage>
</organism>
<feature type="binding site" evidence="5">
    <location>
        <position position="149"/>
    </location>
    <ligand>
        <name>Mg(2+)</name>
        <dbReference type="ChEBI" id="CHEBI:18420"/>
    </ligand>
</feature>
<dbReference type="PANTHER" id="PTHR32308:SF10">
    <property type="entry name" value="CITRATE LYASE SUBUNIT BETA"/>
    <property type="match status" value="1"/>
</dbReference>
<dbReference type="InterPro" id="IPR040442">
    <property type="entry name" value="Pyrv_kinase-like_dom_sf"/>
</dbReference>
<reference evidence="8" key="1">
    <citation type="submission" date="2017-06" db="EMBL/GenBank/DDBJ databases">
        <authorList>
            <person name="Varghese N."/>
            <person name="Submissions S."/>
        </authorList>
    </citation>
    <scope>NUCLEOTIDE SEQUENCE [LARGE SCALE GENOMIC DNA]</scope>
    <source>
        <strain evidence="8">JCM 23211</strain>
    </source>
</reference>
<accession>A0A239MQI1</accession>
<dbReference type="Proteomes" id="UP000198327">
    <property type="component" value="Unassembled WGS sequence"/>
</dbReference>
<protein>
    <submittedName>
        <fullName evidence="7">Citrate lyase subunit beta / citryl-CoA lyase</fullName>
    </submittedName>
</protein>
<feature type="binding site" evidence="4">
    <location>
        <position position="66"/>
    </location>
    <ligand>
        <name>substrate</name>
    </ligand>
</feature>
<gene>
    <name evidence="7" type="ORF">SAMN05421642_12113</name>
</gene>
<evidence type="ECO:0000256" key="3">
    <source>
        <dbReference type="ARBA" id="ARBA00022842"/>
    </source>
</evidence>
<feature type="domain" description="HpcH/HpaI aldolase/citrate lyase" evidence="6">
    <location>
        <begin position="6"/>
        <end position="217"/>
    </location>
</feature>
<dbReference type="GO" id="GO:0006107">
    <property type="term" value="P:oxaloacetate metabolic process"/>
    <property type="evidence" value="ECO:0007669"/>
    <property type="project" value="TreeGrafter"/>
</dbReference>
<keyword evidence="2 5" id="KW-0479">Metal-binding</keyword>
<dbReference type="InterPro" id="IPR011206">
    <property type="entry name" value="Citrate_lyase_beta/mcl1/mcl2"/>
</dbReference>
<keyword evidence="8" id="KW-1185">Reference proteome</keyword>
<proteinExistence type="predicted"/>
<evidence type="ECO:0000256" key="1">
    <source>
        <dbReference type="ARBA" id="ARBA00001946"/>
    </source>
</evidence>
<dbReference type="EMBL" id="FZOW01000021">
    <property type="protein sequence ID" value="SNT45006.1"/>
    <property type="molecule type" value="Genomic_DNA"/>
</dbReference>
<dbReference type="Gene3D" id="3.20.20.60">
    <property type="entry name" value="Phosphoenolpyruvate-binding domains"/>
    <property type="match status" value="1"/>
</dbReference>
<dbReference type="Pfam" id="PF03328">
    <property type="entry name" value="HpcH_HpaI"/>
    <property type="match status" value="1"/>
</dbReference>
<evidence type="ECO:0000259" key="6">
    <source>
        <dbReference type="Pfam" id="PF03328"/>
    </source>
</evidence>
<feature type="binding site" evidence="5">
    <location>
        <position position="123"/>
    </location>
    <ligand>
        <name>Mg(2+)</name>
        <dbReference type="ChEBI" id="CHEBI:18420"/>
    </ligand>
</feature>
<evidence type="ECO:0000256" key="5">
    <source>
        <dbReference type="PIRSR" id="PIRSR015582-2"/>
    </source>
</evidence>
<feature type="binding site" evidence="4">
    <location>
        <position position="123"/>
    </location>
    <ligand>
        <name>substrate</name>
    </ligand>
</feature>
<evidence type="ECO:0000313" key="7">
    <source>
        <dbReference type="EMBL" id="SNT45006.1"/>
    </source>
</evidence>
<evidence type="ECO:0000313" key="8">
    <source>
        <dbReference type="Proteomes" id="UP000198327"/>
    </source>
</evidence>
<dbReference type="OrthoDB" id="5172636at2"/>
<keyword evidence="3 5" id="KW-0460">Magnesium</keyword>
<dbReference type="PANTHER" id="PTHR32308">
    <property type="entry name" value="LYASE BETA SUBUNIT, PUTATIVE (AFU_ORTHOLOGUE AFUA_4G13030)-RELATED"/>
    <property type="match status" value="1"/>
</dbReference>
<evidence type="ECO:0000256" key="4">
    <source>
        <dbReference type="PIRSR" id="PIRSR015582-1"/>
    </source>
</evidence>
<dbReference type="SUPFAM" id="SSF51621">
    <property type="entry name" value="Phosphoenolpyruvate/pyruvate domain"/>
    <property type="match status" value="1"/>
</dbReference>
<dbReference type="GO" id="GO:0016829">
    <property type="term" value="F:lyase activity"/>
    <property type="evidence" value="ECO:0007669"/>
    <property type="project" value="UniProtKB-KW"/>
</dbReference>